<feature type="compositionally biased region" description="Polar residues" evidence="1">
    <location>
        <begin position="239"/>
        <end position="248"/>
    </location>
</feature>
<name>A0A2P5AJI0_TREOI</name>
<evidence type="ECO:0000256" key="1">
    <source>
        <dbReference type="SAM" id="MobiDB-lite"/>
    </source>
</evidence>
<evidence type="ECO:0000313" key="2">
    <source>
        <dbReference type="EMBL" id="PON36705.1"/>
    </source>
</evidence>
<dbReference type="InParanoid" id="A0A2P5AJI0"/>
<organism evidence="2 3">
    <name type="scientific">Trema orientale</name>
    <name type="common">Charcoal tree</name>
    <name type="synonym">Celtis orientalis</name>
    <dbReference type="NCBI Taxonomy" id="63057"/>
    <lineage>
        <taxon>Eukaryota</taxon>
        <taxon>Viridiplantae</taxon>
        <taxon>Streptophyta</taxon>
        <taxon>Embryophyta</taxon>
        <taxon>Tracheophyta</taxon>
        <taxon>Spermatophyta</taxon>
        <taxon>Magnoliopsida</taxon>
        <taxon>eudicotyledons</taxon>
        <taxon>Gunneridae</taxon>
        <taxon>Pentapetalae</taxon>
        <taxon>rosids</taxon>
        <taxon>fabids</taxon>
        <taxon>Rosales</taxon>
        <taxon>Cannabaceae</taxon>
        <taxon>Trema</taxon>
    </lineage>
</organism>
<keyword evidence="3" id="KW-1185">Reference proteome</keyword>
<evidence type="ECO:0000313" key="3">
    <source>
        <dbReference type="Proteomes" id="UP000237000"/>
    </source>
</evidence>
<feature type="region of interest" description="Disordered" evidence="1">
    <location>
        <begin position="231"/>
        <end position="265"/>
    </location>
</feature>
<proteinExistence type="predicted"/>
<comment type="caution">
    <text evidence="2">The sequence shown here is derived from an EMBL/GenBank/DDBJ whole genome shotgun (WGS) entry which is preliminary data.</text>
</comment>
<dbReference type="Proteomes" id="UP000237000">
    <property type="component" value="Unassembled WGS sequence"/>
</dbReference>
<accession>A0A2P5AJI0</accession>
<dbReference type="AlphaFoldDB" id="A0A2P5AJI0"/>
<gene>
    <name evidence="2" type="ORF">TorRG33x02_348820</name>
</gene>
<dbReference type="EMBL" id="JXTC01000817">
    <property type="protein sequence ID" value="PON36705.1"/>
    <property type="molecule type" value="Genomic_DNA"/>
</dbReference>
<feature type="non-terminal residue" evidence="2">
    <location>
        <position position="265"/>
    </location>
</feature>
<reference evidence="3" key="1">
    <citation type="submission" date="2016-06" db="EMBL/GenBank/DDBJ databases">
        <title>Parallel loss of symbiosis genes in relatives of nitrogen-fixing non-legume Parasponia.</title>
        <authorList>
            <person name="Van Velzen R."/>
            <person name="Holmer R."/>
            <person name="Bu F."/>
            <person name="Rutten L."/>
            <person name="Van Zeijl A."/>
            <person name="Liu W."/>
            <person name="Santuari L."/>
            <person name="Cao Q."/>
            <person name="Sharma T."/>
            <person name="Shen D."/>
            <person name="Roswanjaya Y."/>
            <person name="Wardhani T."/>
            <person name="Kalhor M.S."/>
            <person name="Jansen J."/>
            <person name="Van den Hoogen J."/>
            <person name="Gungor B."/>
            <person name="Hartog M."/>
            <person name="Hontelez J."/>
            <person name="Verver J."/>
            <person name="Yang W.-C."/>
            <person name="Schijlen E."/>
            <person name="Repin R."/>
            <person name="Schilthuizen M."/>
            <person name="Schranz E."/>
            <person name="Heidstra R."/>
            <person name="Miyata K."/>
            <person name="Fedorova E."/>
            <person name="Kohlen W."/>
            <person name="Bisseling T."/>
            <person name="Smit S."/>
            <person name="Geurts R."/>
        </authorList>
    </citation>
    <scope>NUCLEOTIDE SEQUENCE [LARGE SCALE GENOMIC DNA]</scope>
    <source>
        <strain evidence="3">cv. RG33-2</strain>
    </source>
</reference>
<sequence length="265" mass="26901">MSQLKDDNNRVGTHGLDVSLVDQSNGAHGLVRAIARVSDGAHGLVSDGISDARVSDGPHGLVSDARVSDGARVTSNLKLGDHGRLRGAARVTIGARNSDAARVSDGAHGVSSNQQIGAHGLVRGAIRASDGVALTAAVPSRVLGGAAATHEANHHLGGAAATHEADHRLGGAAARVLDGQSRHMLAADPSRVVHEADLGLQPRAAGPSNNIPDYMIIDSSMVDDGHAKTLVGGNDGYRVSSQTKTSQYGRGANPGSDKAGLSFAQ</sequence>
<protein>
    <submittedName>
        <fullName evidence="2">Uncharacterized protein</fullName>
    </submittedName>
</protein>